<comment type="similarity">
    <text evidence="1">Belongs to the protein-tyrosine phosphatase family. Non-receptor class dual specificity subfamily.</text>
</comment>
<dbReference type="GO" id="GO:0008330">
    <property type="term" value="F:protein tyrosine/threonine phosphatase activity"/>
    <property type="evidence" value="ECO:0007669"/>
    <property type="project" value="TreeGrafter"/>
</dbReference>
<dbReference type="EC" id="3.1.3.48" evidence="2"/>
<dbReference type="InterPro" id="IPR016130">
    <property type="entry name" value="Tyr_Pase_AS"/>
</dbReference>
<dbReference type="GO" id="GO:0017017">
    <property type="term" value="F:MAP kinase tyrosine/serine/threonine phosphatase activity"/>
    <property type="evidence" value="ECO:0007669"/>
    <property type="project" value="TreeGrafter"/>
</dbReference>
<name>A0A7R8YUA3_HERIL</name>
<dbReference type="FunFam" id="3.90.190.10:FF:000028">
    <property type="entry name" value="Dual specificity phosphatase 10"/>
    <property type="match status" value="1"/>
</dbReference>
<dbReference type="InParanoid" id="A0A7R8YUA3"/>
<dbReference type="AlphaFoldDB" id="A0A7R8YUA3"/>
<feature type="compositionally biased region" description="Low complexity" evidence="5">
    <location>
        <begin position="287"/>
        <end position="305"/>
    </location>
</feature>
<dbReference type="OrthoDB" id="426001at2759"/>
<feature type="compositionally biased region" description="Low complexity" evidence="5">
    <location>
        <begin position="251"/>
        <end position="271"/>
    </location>
</feature>
<accession>A0A7R8YUA3</accession>
<keyword evidence="9" id="KW-1185">Reference proteome</keyword>
<protein>
    <recommendedName>
        <fullName evidence="2">protein-tyrosine-phosphatase</fullName>
        <ecNumber evidence="2">3.1.3.48</ecNumber>
    </recommendedName>
</protein>
<dbReference type="PROSITE" id="PS00383">
    <property type="entry name" value="TYR_PHOSPHATASE_1"/>
    <property type="match status" value="1"/>
</dbReference>
<dbReference type="PROSITE" id="PS50054">
    <property type="entry name" value="TYR_PHOSPHATASE_DUAL"/>
    <property type="match status" value="1"/>
</dbReference>
<feature type="domain" description="Tyrosine specific protein phosphatases" evidence="7">
    <location>
        <begin position="123"/>
        <end position="182"/>
    </location>
</feature>
<keyword evidence="4" id="KW-0904">Protein phosphatase</keyword>
<dbReference type="SMART" id="SM00195">
    <property type="entry name" value="DSPc"/>
    <property type="match status" value="1"/>
</dbReference>
<dbReference type="OMA" id="REARCME"/>
<feature type="compositionally biased region" description="Polar residues" evidence="5">
    <location>
        <begin position="306"/>
        <end position="327"/>
    </location>
</feature>
<proteinExistence type="inferred from homology"/>
<dbReference type="PANTHER" id="PTHR10159">
    <property type="entry name" value="DUAL SPECIFICITY PROTEIN PHOSPHATASE"/>
    <property type="match status" value="1"/>
</dbReference>
<dbReference type="EMBL" id="LR899011">
    <property type="protein sequence ID" value="CAD7085144.1"/>
    <property type="molecule type" value="Genomic_DNA"/>
</dbReference>
<dbReference type="Proteomes" id="UP000594454">
    <property type="component" value="Chromosome 3"/>
</dbReference>
<dbReference type="Pfam" id="PF00782">
    <property type="entry name" value="DSPc"/>
    <property type="match status" value="1"/>
</dbReference>
<reference evidence="8 9" key="1">
    <citation type="submission" date="2020-11" db="EMBL/GenBank/DDBJ databases">
        <authorList>
            <person name="Wallbank WR R."/>
            <person name="Pardo Diaz C."/>
            <person name="Kozak K."/>
            <person name="Martin S."/>
            <person name="Jiggins C."/>
            <person name="Moest M."/>
            <person name="Warren A I."/>
            <person name="Generalovic N T."/>
            <person name="Byers J.R.P. K."/>
            <person name="Montejo-Kovacevich G."/>
            <person name="Yen C E."/>
        </authorList>
    </citation>
    <scope>NUCLEOTIDE SEQUENCE [LARGE SCALE GENOMIC DNA]</scope>
</reference>
<feature type="region of interest" description="Disordered" evidence="5">
    <location>
        <begin position="204"/>
        <end position="233"/>
    </location>
</feature>
<dbReference type="PANTHER" id="PTHR10159:SF528">
    <property type="entry name" value="PUCKERED, ISOFORM A"/>
    <property type="match status" value="1"/>
</dbReference>
<dbReference type="GO" id="GO:0043409">
    <property type="term" value="P:negative regulation of MAPK cascade"/>
    <property type="evidence" value="ECO:0007669"/>
    <property type="project" value="TreeGrafter"/>
</dbReference>
<feature type="region of interest" description="Disordered" evidence="5">
    <location>
        <begin position="245"/>
        <end position="327"/>
    </location>
</feature>
<keyword evidence="3" id="KW-0378">Hydrolase</keyword>
<dbReference type="GO" id="GO:0005829">
    <property type="term" value="C:cytosol"/>
    <property type="evidence" value="ECO:0007669"/>
    <property type="project" value="TreeGrafter"/>
</dbReference>
<feature type="compositionally biased region" description="Low complexity" evidence="5">
    <location>
        <begin position="42"/>
        <end position="52"/>
    </location>
</feature>
<organism evidence="8 9">
    <name type="scientific">Hermetia illucens</name>
    <name type="common">Black soldier fly</name>
    <dbReference type="NCBI Taxonomy" id="343691"/>
    <lineage>
        <taxon>Eukaryota</taxon>
        <taxon>Metazoa</taxon>
        <taxon>Ecdysozoa</taxon>
        <taxon>Arthropoda</taxon>
        <taxon>Hexapoda</taxon>
        <taxon>Insecta</taxon>
        <taxon>Pterygota</taxon>
        <taxon>Neoptera</taxon>
        <taxon>Endopterygota</taxon>
        <taxon>Diptera</taxon>
        <taxon>Brachycera</taxon>
        <taxon>Stratiomyomorpha</taxon>
        <taxon>Stratiomyidae</taxon>
        <taxon>Hermetiinae</taxon>
        <taxon>Hermetia</taxon>
    </lineage>
</organism>
<evidence type="ECO:0000313" key="8">
    <source>
        <dbReference type="EMBL" id="CAD7085144.1"/>
    </source>
</evidence>
<feature type="domain" description="Tyrosine-protein phosphatase" evidence="6">
    <location>
        <begin position="63"/>
        <end position="203"/>
    </location>
</feature>
<evidence type="ECO:0000256" key="4">
    <source>
        <dbReference type="ARBA" id="ARBA00022912"/>
    </source>
</evidence>
<dbReference type="InterPro" id="IPR000340">
    <property type="entry name" value="Dual-sp_phosphatase_cat-dom"/>
</dbReference>
<evidence type="ECO:0000313" key="9">
    <source>
        <dbReference type="Proteomes" id="UP000594454"/>
    </source>
</evidence>
<dbReference type="InterPro" id="IPR020422">
    <property type="entry name" value="TYR_PHOSPHATASE_DUAL_dom"/>
</dbReference>
<evidence type="ECO:0000256" key="3">
    <source>
        <dbReference type="ARBA" id="ARBA00022801"/>
    </source>
</evidence>
<dbReference type="InterPro" id="IPR000387">
    <property type="entry name" value="Tyr_Pase_dom"/>
</dbReference>
<feature type="region of interest" description="Disordered" evidence="5">
    <location>
        <begin position="31"/>
        <end position="52"/>
    </location>
</feature>
<dbReference type="Gene3D" id="3.90.190.10">
    <property type="entry name" value="Protein tyrosine phosphatase superfamily"/>
    <property type="match status" value="1"/>
</dbReference>
<evidence type="ECO:0000256" key="2">
    <source>
        <dbReference type="ARBA" id="ARBA00013064"/>
    </source>
</evidence>
<dbReference type="GO" id="GO:0033550">
    <property type="term" value="F:MAP kinase tyrosine phosphatase activity"/>
    <property type="evidence" value="ECO:0007669"/>
    <property type="project" value="TreeGrafter"/>
</dbReference>
<evidence type="ECO:0000259" key="7">
    <source>
        <dbReference type="PROSITE" id="PS50056"/>
    </source>
</evidence>
<dbReference type="PRINTS" id="PR01908">
    <property type="entry name" value="ADSPHPHTASE"/>
</dbReference>
<evidence type="ECO:0000256" key="1">
    <source>
        <dbReference type="ARBA" id="ARBA00008601"/>
    </source>
</evidence>
<evidence type="ECO:0000259" key="6">
    <source>
        <dbReference type="PROSITE" id="PS50054"/>
    </source>
</evidence>
<dbReference type="SUPFAM" id="SSF52799">
    <property type="entry name" value="(Phosphotyrosine protein) phosphatases II"/>
    <property type="match status" value="1"/>
</dbReference>
<sequence length="327" mass="35586">MKMRMKRDSPCLVLRFMPIKNIANHKDYTNKRKDVSTPCEESGGYSPLSRSSSSPAIYDIETHPASPVFPHLWLGNGRDAVDPASVGANCVLNVTCQPPSAQPKPGLSYLQIPASDTPHQNIKQYFEEAYDFIEEARKKGSTVLLHCQAGISRSATIAIAYVMRYKALSLLDAYKVVKMARPIISPNLNFMGQLLELEQNLRENGTLGPQTPQTPPPQPSLCGGFDDESDDNEDELNARIREARCMEEGESSTSSSSSPSSMSSATSTPTSNLSPLEKEDPSHPFNSQSISCSSSSSSSSSASPSFTYPNDCNGNFSRSSGECSKFF</sequence>
<evidence type="ECO:0000256" key="5">
    <source>
        <dbReference type="SAM" id="MobiDB-lite"/>
    </source>
</evidence>
<gene>
    <name evidence="8" type="ORF">HERILL_LOCUS8007</name>
</gene>
<dbReference type="InterPro" id="IPR029021">
    <property type="entry name" value="Prot-tyrosine_phosphatase-like"/>
</dbReference>
<dbReference type="PROSITE" id="PS50056">
    <property type="entry name" value="TYR_PHOSPHATASE_2"/>
    <property type="match status" value="1"/>
</dbReference>